<dbReference type="PANTHER" id="PTHR45861:SF1">
    <property type="entry name" value="DNA POLYMERASE ALPHA CATALYTIC SUBUNIT"/>
    <property type="match status" value="1"/>
</dbReference>
<dbReference type="GO" id="GO:0006272">
    <property type="term" value="P:leading strand elongation"/>
    <property type="evidence" value="ECO:0007669"/>
    <property type="project" value="TreeGrafter"/>
</dbReference>
<protein>
    <recommendedName>
        <fullName evidence="6">DNA polymerase alpha catalytic subunit N-terminal domain-containing protein</fullName>
    </recommendedName>
</protein>
<evidence type="ECO:0000259" key="3">
    <source>
        <dbReference type="Pfam" id="PF12254"/>
    </source>
</evidence>
<proteinExistence type="predicted"/>
<name>A0A6L2Q1X6_COPFO</name>
<accession>A0A6L2Q1X6</accession>
<dbReference type="Gene3D" id="3.30.70.2820">
    <property type="match status" value="1"/>
</dbReference>
<dbReference type="AlphaFoldDB" id="A0A6L2Q1X6"/>
<dbReference type="Gene3D" id="2.40.50.730">
    <property type="match status" value="1"/>
</dbReference>
<dbReference type="EMBL" id="BLKM01000702">
    <property type="protein sequence ID" value="GFG37522.1"/>
    <property type="molecule type" value="Genomic_DNA"/>
</dbReference>
<dbReference type="Gene3D" id="3.30.420.10">
    <property type="entry name" value="Ribonuclease H-like superfamily/Ribonuclease H"/>
    <property type="match status" value="1"/>
</dbReference>
<feature type="domain" description="DNA polymerase alpha catalytic subunit N-terminal" evidence="3">
    <location>
        <begin position="77"/>
        <end position="137"/>
    </location>
</feature>
<dbReference type="InterPro" id="IPR036397">
    <property type="entry name" value="RNaseH_sf"/>
</dbReference>
<feature type="domain" description="DNA-directed DNA polymerase family B exonuclease" evidence="2">
    <location>
        <begin position="554"/>
        <end position="648"/>
    </location>
</feature>
<dbReference type="Pfam" id="PF12254">
    <property type="entry name" value="DNA_pol_alpha_N"/>
    <property type="match status" value="1"/>
</dbReference>
<dbReference type="FunFam" id="3.30.70.2820:FF:000001">
    <property type="entry name" value="DNA polymerase"/>
    <property type="match status" value="1"/>
</dbReference>
<feature type="compositionally biased region" description="Basic and acidic residues" evidence="1">
    <location>
        <begin position="155"/>
        <end position="169"/>
    </location>
</feature>
<evidence type="ECO:0000313" key="4">
    <source>
        <dbReference type="EMBL" id="GFG37522.1"/>
    </source>
</evidence>
<dbReference type="GO" id="GO:1902975">
    <property type="term" value="P:mitotic DNA replication initiation"/>
    <property type="evidence" value="ECO:0007669"/>
    <property type="project" value="TreeGrafter"/>
</dbReference>
<evidence type="ECO:0000256" key="1">
    <source>
        <dbReference type="SAM" id="MobiDB-lite"/>
    </source>
</evidence>
<evidence type="ECO:0000313" key="5">
    <source>
        <dbReference type="Proteomes" id="UP000502823"/>
    </source>
</evidence>
<dbReference type="Proteomes" id="UP000502823">
    <property type="component" value="Unassembled WGS sequence"/>
</dbReference>
<keyword evidence="5" id="KW-1185">Reference proteome</keyword>
<dbReference type="GO" id="GO:0005658">
    <property type="term" value="C:alpha DNA polymerase:primase complex"/>
    <property type="evidence" value="ECO:0007669"/>
    <property type="project" value="TreeGrafter"/>
</dbReference>
<organism evidence="4 5">
    <name type="scientific">Coptotermes formosanus</name>
    <name type="common">Formosan subterranean termite</name>
    <dbReference type="NCBI Taxonomy" id="36987"/>
    <lineage>
        <taxon>Eukaryota</taxon>
        <taxon>Metazoa</taxon>
        <taxon>Ecdysozoa</taxon>
        <taxon>Arthropoda</taxon>
        <taxon>Hexapoda</taxon>
        <taxon>Insecta</taxon>
        <taxon>Pterygota</taxon>
        <taxon>Neoptera</taxon>
        <taxon>Polyneoptera</taxon>
        <taxon>Dictyoptera</taxon>
        <taxon>Blattodea</taxon>
        <taxon>Blattoidea</taxon>
        <taxon>Termitoidae</taxon>
        <taxon>Rhinotermitidae</taxon>
        <taxon>Coptotermes</taxon>
    </lineage>
</organism>
<dbReference type="GO" id="GO:0003887">
    <property type="term" value="F:DNA-directed DNA polymerase activity"/>
    <property type="evidence" value="ECO:0007669"/>
    <property type="project" value="TreeGrafter"/>
</dbReference>
<dbReference type="GO" id="GO:0003682">
    <property type="term" value="F:chromatin binding"/>
    <property type="evidence" value="ECO:0007669"/>
    <property type="project" value="TreeGrafter"/>
</dbReference>
<dbReference type="GO" id="GO:0003697">
    <property type="term" value="F:single-stranded DNA binding"/>
    <property type="evidence" value="ECO:0007669"/>
    <property type="project" value="TreeGrafter"/>
</dbReference>
<comment type="caution">
    <text evidence="4">The sequence shown here is derived from an EMBL/GenBank/DDBJ whole genome shotgun (WGS) entry which is preliminary data.</text>
</comment>
<feature type="compositionally biased region" description="Polar residues" evidence="1">
    <location>
        <begin position="170"/>
        <end position="184"/>
    </location>
</feature>
<feature type="region of interest" description="Disordered" evidence="1">
    <location>
        <begin position="146"/>
        <end position="185"/>
    </location>
</feature>
<dbReference type="InterPro" id="IPR006133">
    <property type="entry name" value="DNA-dir_DNA_pol_B_exonuc"/>
</dbReference>
<reference evidence="5" key="1">
    <citation type="submission" date="2020-01" db="EMBL/GenBank/DDBJ databases">
        <title>Draft genome sequence of the Termite Coptotermes fromosanus.</title>
        <authorList>
            <person name="Itakura S."/>
            <person name="Yosikawa Y."/>
            <person name="Umezawa K."/>
        </authorList>
    </citation>
    <scope>NUCLEOTIDE SEQUENCE [LARGE SCALE GENOMIC DNA]</scope>
</reference>
<gene>
    <name evidence="4" type="ORF">Cfor_09583</name>
</gene>
<dbReference type="InterPro" id="IPR012337">
    <property type="entry name" value="RNaseH-like_sf"/>
</dbReference>
<feature type="compositionally biased region" description="Polar residues" evidence="1">
    <location>
        <begin position="304"/>
        <end position="317"/>
    </location>
</feature>
<evidence type="ECO:0000259" key="2">
    <source>
        <dbReference type="Pfam" id="PF03104"/>
    </source>
</evidence>
<dbReference type="PANTHER" id="PTHR45861">
    <property type="entry name" value="DNA POLYMERASE ALPHA CATALYTIC SUBUNIT"/>
    <property type="match status" value="1"/>
</dbReference>
<feature type="region of interest" description="Disordered" evidence="1">
    <location>
        <begin position="266"/>
        <end position="321"/>
    </location>
</feature>
<dbReference type="NCBIfam" id="TIGR00592">
    <property type="entry name" value="pol2"/>
    <property type="match status" value="1"/>
</dbReference>
<evidence type="ECO:0008006" key="6">
    <source>
        <dbReference type="Google" id="ProtNLM"/>
    </source>
</evidence>
<dbReference type="SUPFAM" id="SSF53098">
    <property type="entry name" value="Ribonuclease H-like"/>
    <property type="match status" value="1"/>
</dbReference>
<dbReference type="Pfam" id="PF03104">
    <property type="entry name" value="DNA_pol_B_exo1"/>
    <property type="match status" value="1"/>
</dbReference>
<sequence>MNNQPTIVAAPNPWTARQLLIRGRHDSHIDERKYDPCGCDPCLSYSRQQLIGVARVAPLAPRVKRLKIDKKGRLAALEKLKNLKGGKHKYEVSDIDNVYDEVDEREYTKKVLERQDEEWIVDDDGSGYVEDGREIFDDDLDDESIMSAVSRSKKDRAGSKRGRDDRKESSQMSAGSGGKSSNIRNMLMNMPAKKKKETTVKLDEDAILGDIMDELNNSDVGLDAVRPTAPPSAKMRRLAPAQPADLAARNYIQSLTSHTPKVALNASAPKAEARNHTRAVTEQNVESDNMSPENCDSHDIIVSDTPSDGDTNPTPSQVIDDFDSSDIIFDEATIKEIEMEQQLVDGTKENLPNGSTQQPPLHTPHINGSTKQGPVAEERLPAVWETMVTTGVINKNSSSTSDTGDMKLDLTQLPLVSTESGEKVLRMFWWDAHEEMFKQPGVVYLFGKVWVESAKTHVSCCVTVKNIPRRIYLLPREKTKTSTNEDVTMMDVYKEFNEKIAEQYKILQFKSRKVERNYAFSIPDVPVSSEYLEIVYPASQQMLPPDLQGETFSHIFGTKRSALEQLLLDCKMKGPSWLDIKCAQPVSNPVSWCKVEVTVDKPELVTVCSELPSAPPPLVVATLNMRTVLHATNGQNEVVMISCLVHNGFHVDRAPPQPPFQQHFCGQYQKVCKFVLLYWS</sequence>
<dbReference type="InterPro" id="IPR024647">
    <property type="entry name" value="DNA_pol_a_cat_su_N"/>
</dbReference>
<dbReference type="GO" id="GO:0003688">
    <property type="term" value="F:DNA replication origin binding"/>
    <property type="evidence" value="ECO:0007669"/>
    <property type="project" value="TreeGrafter"/>
</dbReference>
<dbReference type="GO" id="GO:0006273">
    <property type="term" value="P:lagging strand elongation"/>
    <property type="evidence" value="ECO:0007669"/>
    <property type="project" value="TreeGrafter"/>
</dbReference>
<dbReference type="InParanoid" id="A0A6L2Q1X6"/>
<feature type="compositionally biased region" description="Polar residues" evidence="1">
    <location>
        <begin position="278"/>
        <end position="294"/>
    </location>
</feature>
<dbReference type="OrthoDB" id="8197612at2759"/>